<dbReference type="Gene3D" id="3.30.160.390">
    <property type="entry name" value="Integrase, DNA-binding domain"/>
    <property type="match status" value="1"/>
</dbReference>
<evidence type="ECO:0000313" key="9">
    <source>
        <dbReference type="Proteomes" id="UP000308530"/>
    </source>
</evidence>
<dbReference type="CDD" id="cd00796">
    <property type="entry name" value="INT_Rci_Hp1_C"/>
    <property type="match status" value="1"/>
</dbReference>
<evidence type="ECO:0000256" key="2">
    <source>
        <dbReference type="ARBA" id="ARBA00022908"/>
    </source>
</evidence>
<feature type="domain" description="Core-binding (CB)" evidence="7">
    <location>
        <begin position="103"/>
        <end position="190"/>
    </location>
</feature>
<dbReference type="InterPro" id="IPR050808">
    <property type="entry name" value="Phage_Integrase"/>
</dbReference>
<evidence type="ECO:0000256" key="4">
    <source>
        <dbReference type="ARBA" id="ARBA00023172"/>
    </source>
</evidence>
<dbReference type="Pfam" id="PF13356">
    <property type="entry name" value="Arm-DNA-bind_3"/>
    <property type="match status" value="1"/>
</dbReference>
<dbReference type="InterPro" id="IPR044068">
    <property type="entry name" value="CB"/>
</dbReference>
<evidence type="ECO:0000313" key="8">
    <source>
        <dbReference type="EMBL" id="QLF71390.1"/>
    </source>
</evidence>
<evidence type="ECO:0000256" key="5">
    <source>
        <dbReference type="PROSITE-ProRule" id="PRU01248"/>
    </source>
</evidence>
<keyword evidence="4" id="KW-0233">DNA recombination</keyword>
<comment type="similarity">
    <text evidence="1">Belongs to the 'phage' integrase family.</text>
</comment>
<dbReference type="Gene3D" id="1.10.443.10">
    <property type="entry name" value="Intergrase catalytic core"/>
    <property type="match status" value="1"/>
</dbReference>
<dbReference type="InterPro" id="IPR011010">
    <property type="entry name" value="DNA_brk_join_enz"/>
</dbReference>
<dbReference type="PANTHER" id="PTHR30629:SF2">
    <property type="entry name" value="PROPHAGE INTEGRASE INTS-RELATED"/>
    <property type="match status" value="1"/>
</dbReference>
<proteinExistence type="inferred from homology"/>
<keyword evidence="2" id="KW-0229">DNA integration</keyword>
<organism evidence="8 9">
    <name type="scientific">Peteryoungia desertarenae</name>
    <dbReference type="NCBI Taxonomy" id="1813451"/>
    <lineage>
        <taxon>Bacteria</taxon>
        <taxon>Pseudomonadati</taxon>
        <taxon>Pseudomonadota</taxon>
        <taxon>Alphaproteobacteria</taxon>
        <taxon>Hyphomicrobiales</taxon>
        <taxon>Rhizobiaceae</taxon>
        <taxon>Peteryoungia</taxon>
    </lineage>
</organism>
<keyword evidence="9" id="KW-1185">Reference proteome</keyword>
<evidence type="ECO:0000256" key="3">
    <source>
        <dbReference type="ARBA" id="ARBA00023125"/>
    </source>
</evidence>
<evidence type="ECO:0000259" key="6">
    <source>
        <dbReference type="PROSITE" id="PS51898"/>
    </source>
</evidence>
<evidence type="ECO:0000259" key="7">
    <source>
        <dbReference type="PROSITE" id="PS51900"/>
    </source>
</evidence>
<keyword evidence="3 5" id="KW-0238">DNA-binding</keyword>
<dbReference type="EMBL" id="CP058350">
    <property type="protein sequence ID" value="QLF71390.1"/>
    <property type="molecule type" value="Genomic_DNA"/>
</dbReference>
<dbReference type="Gene3D" id="1.10.150.130">
    <property type="match status" value="1"/>
</dbReference>
<reference evidence="8 9" key="1">
    <citation type="submission" date="2020-06" db="EMBL/GenBank/DDBJ databases">
        <title>Genome sequence of Rhizobium sp strain ADMK78.</title>
        <authorList>
            <person name="Rahi P."/>
        </authorList>
    </citation>
    <scope>NUCLEOTIDE SEQUENCE [LARGE SCALE GENOMIC DNA]</scope>
    <source>
        <strain evidence="8 9">ADMK78</strain>
    </source>
</reference>
<dbReference type="InterPro" id="IPR010998">
    <property type="entry name" value="Integrase_recombinase_N"/>
</dbReference>
<dbReference type="Pfam" id="PF00589">
    <property type="entry name" value="Phage_integrase"/>
    <property type="match status" value="1"/>
</dbReference>
<dbReference type="InterPro" id="IPR038488">
    <property type="entry name" value="Integrase_DNA-bd_sf"/>
</dbReference>
<dbReference type="PROSITE" id="PS51898">
    <property type="entry name" value="TYR_RECOMBINASE"/>
    <property type="match status" value="1"/>
</dbReference>
<gene>
    <name evidence="8" type="ORF">FE840_011910</name>
</gene>
<sequence>MPTIKLTRKEIAKLDMAPKTAITYFDDDVKGLGLRIMPSGVATFIFEYRPGAGGRGVSKKRLKIGRLDSMTPEAARAAAKSLRASVHLGADPAGDKAEVRAAMTFGELADEFLSRHVAKKCKGSTGDYYRYIVNTHLKPALGKSTAAFVKFAEVAKMHDDIAIGKATGRGGKYVANRAVAILSSLYSWADKNGLVPKGTNPATGIDLYKEQQRDRFLTGDELERLGNALALAETCGIPYEVDESKAKSKHARKPENRRMKFPPHVTGAIRLLLLTGCRLREILHLEWKHVDLERGFLFLPDSKTGRKAVILSRPAIEVIEQIPRHGRYVIASDSAGTPDEKPRADLKRPWATIAGYAGLDGVRIHDLRHTFASIGAGSGLGLPVIGNLLGHSNAKTTQRYSHIANDPARRAADLISDHITTAMGVKNGEN</sequence>
<evidence type="ECO:0000256" key="1">
    <source>
        <dbReference type="ARBA" id="ARBA00008857"/>
    </source>
</evidence>
<accession>A0ABX6QS78</accession>
<dbReference type="InterPro" id="IPR002104">
    <property type="entry name" value="Integrase_catalytic"/>
</dbReference>
<protein>
    <submittedName>
        <fullName evidence="8">Site-specific integrase</fullName>
    </submittedName>
</protein>
<dbReference type="Proteomes" id="UP000308530">
    <property type="component" value="Chromosome"/>
</dbReference>
<feature type="domain" description="Tyr recombinase" evidence="6">
    <location>
        <begin position="212"/>
        <end position="413"/>
    </location>
</feature>
<dbReference type="InterPro" id="IPR025166">
    <property type="entry name" value="Integrase_DNA_bind_dom"/>
</dbReference>
<dbReference type="SUPFAM" id="SSF56349">
    <property type="entry name" value="DNA breaking-rejoining enzymes"/>
    <property type="match status" value="1"/>
</dbReference>
<dbReference type="PANTHER" id="PTHR30629">
    <property type="entry name" value="PROPHAGE INTEGRASE"/>
    <property type="match status" value="1"/>
</dbReference>
<dbReference type="PROSITE" id="PS51900">
    <property type="entry name" value="CB"/>
    <property type="match status" value="1"/>
</dbReference>
<name>A0ABX6QS78_9HYPH</name>
<dbReference type="InterPro" id="IPR013762">
    <property type="entry name" value="Integrase-like_cat_sf"/>
</dbReference>